<comment type="caution">
    <text evidence="2">The sequence shown here is derived from an EMBL/GenBank/DDBJ whole genome shotgun (WGS) entry which is preliminary data.</text>
</comment>
<protein>
    <submittedName>
        <fullName evidence="2">Uncharacterized protein</fullName>
    </submittedName>
</protein>
<dbReference type="Proteomes" id="UP000299102">
    <property type="component" value="Unassembled WGS sequence"/>
</dbReference>
<feature type="region of interest" description="Disordered" evidence="1">
    <location>
        <begin position="176"/>
        <end position="207"/>
    </location>
</feature>
<reference evidence="2 3" key="1">
    <citation type="journal article" date="2019" name="Commun. Biol.">
        <title>The bagworm genome reveals a unique fibroin gene that provides high tensile strength.</title>
        <authorList>
            <person name="Kono N."/>
            <person name="Nakamura H."/>
            <person name="Ohtoshi R."/>
            <person name="Tomita M."/>
            <person name="Numata K."/>
            <person name="Arakawa K."/>
        </authorList>
    </citation>
    <scope>NUCLEOTIDE SEQUENCE [LARGE SCALE GENOMIC DNA]</scope>
</reference>
<proteinExistence type="predicted"/>
<name>A0A4C1XIP5_EUMVA</name>
<dbReference type="EMBL" id="BGZK01000857">
    <property type="protein sequence ID" value="GBP63043.1"/>
    <property type="molecule type" value="Genomic_DNA"/>
</dbReference>
<feature type="compositionally biased region" description="Low complexity" evidence="1">
    <location>
        <begin position="176"/>
        <end position="187"/>
    </location>
</feature>
<organism evidence="2 3">
    <name type="scientific">Eumeta variegata</name>
    <name type="common">Bagworm moth</name>
    <name type="synonym">Eumeta japonica</name>
    <dbReference type="NCBI Taxonomy" id="151549"/>
    <lineage>
        <taxon>Eukaryota</taxon>
        <taxon>Metazoa</taxon>
        <taxon>Ecdysozoa</taxon>
        <taxon>Arthropoda</taxon>
        <taxon>Hexapoda</taxon>
        <taxon>Insecta</taxon>
        <taxon>Pterygota</taxon>
        <taxon>Neoptera</taxon>
        <taxon>Endopterygota</taxon>
        <taxon>Lepidoptera</taxon>
        <taxon>Glossata</taxon>
        <taxon>Ditrysia</taxon>
        <taxon>Tineoidea</taxon>
        <taxon>Psychidae</taxon>
        <taxon>Oiketicinae</taxon>
        <taxon>Eumeta</taxon>
    </lineage>
</organism>
<evidence type="ECO:0000313" key="3">
    <source>
        <dbReference type="Proteomes" id="UP000299102"/>
    </source>
</evidence>
<dbReference type="AlphaFoldDB" id="A0A4C1XIP5"/>
<gene>
    <name evidence="2" type="ORF">EVAR_87415_1</name>
</gene>
<accession>A0A4C1XIP5</accession>
<evidence type="ECO:0000313" key="2">
    <source>
        <dbReference type="EMBL" id="GBP63043.1"/>
    </source>
</evidence>
<keyword evidence="3" id="KW-1185">Reference proteome</keyword>
<evidence type="ECO:0000256" key="1">
    <source>
        <dbReference type="SAM" id="MobiDB-lite"/>
    </source>
</evidence>
<sequence length="207" mass="22220">MNATALNRCHDLLGCLSKQRLKERPALAPSTNDKMVARCTIAGYFLSGKMLGFARGCARFDTIERISSSCVSTDHALHQDSDHYSDLSPDASPGLVWRTNSRPRKRQLRYGRRIGSARQQHAVPLAPRSPSLVRIYGFHDHAYALTLEAGNSIRTTTPGPARVISEANADIIPDINTAAPPNTAANTGETHQGAGISPNGGAQLGGH</sequence>